<dbReference type="RefSeq" id="WP_173136418.1">
    <property type="nucleotide sequence ID" value="NZ_CBCSGW010000009.1"/>
</dbReference>
<keyword evidence="8" id="KW-1185">Reference proteome</keyword>
<evidence type="ECO:0000313" key="7">
    <source>
        <dbReference type="EMBL" id="NRN67912.1"/>
    </source>
</evidence>
<dbReference type="PROSITE" id="PS51755">
    <property type="entry name" value="OMPR_PHOB"/>
    <property type="match status" value="1"/>
</dbReference>
<organism evidence="7 8">
    <name type="scientific">Kibdelosporangium persicum</name>
    <dbReference type="NCBI Taxonomy" id="2698649"/>
    <lineage>
        <taxon>Bacteria</taxon>
        <taxon>Bacillati</taxon>
        <taxon>Actinomycetota</taxon>
        <taxon>Actinomycetes</taxon>
        <taxon>Pseudonocardiales</taxon>
        <taxon>Pseudonocardiaceae</taxon>
        <taxon>Kibdelosporangium</taxon>
    </lineage>
</organism>
<evidence type="ECO:0000256" key="3">
    <source>
        <dbReference type="ARBA" id="ARBA00023125"/>
    </source>
</evidence>
<sequence length="1111" mass="120126">MRWTVLGAIGALVDGRSVELGGAKQRRVLAALLVQPGAAVPVASLVDAVWGSAAPASAVGTLRAYVANLRRALEPHRAPRATESVLASSPLGYRLLIEPGQLDSSQFRDLVAAANSARTGGRPLDALNLFDEALNLWRGPAFGEFAADAFAATAAAELEELRLAAQDERAETELAVGQPAKAAVALRLLVMAEPLRERRWEMLTLALYRSGRQADALGALREARHTLVTELGIEPSAGLRRLEQAILTQDPSLDLTSAPVEVTGPRPVERLAGRDDVLRAIRQAMTRASTGSGHLFLVTGEPGIGKTRVTEAAVAMGTKFGFTVALGRCPDGEGSPAFWPWVSVLRTLIEPDSALRELAGEAGLGALLNVGRSAQPNEKRLHTAIVDVIAAAAGHRPALVVLDDLHWADPDSVLVLRVLTTMLPELPLLVVATSRDGADLVEPAAGLVAQLTGRWATRWQLRRLTEAEVGEVLSAWPDSEHPDAVRVIHQRSGGNPFHVVELARLVPRLTSGSLADALPQGTRDLIQHRLRRLPPEAGSVLLAAAVLGEEFATDVLAETSGLTAETFSEVLDAALRWGLVTESSSGRYRFSHALVRDTVRSSVSRLRLAKLHADAARALARRVPHIPDSDVLDAVAYHWLEASGAGHAEEAIAAGHAAAERAEQVHAYQHAATLFGAVVDVIDRHAIPRSATQTRRLFELLVRLGRTSCRAGLQQLASATLRRAIGLAEKLGDLRALATAACTYSTESFWSMREYLALEPVVLAALRDSVRLLPAEDSRLRCLSLAALATEQYFEFGPDVHGPSQPSAEAVAMARRLGDPTLLMRALHLRHQAIRYADTLAERRRIVQEQVELTEHAELSADWTPRVLLRRALTSLEAGDMTAAQADIDACTEANLRIRLPEVDVHLRWWKAMRAGLAGDPETAARLSRQTYELHRQTVWGSEPALTAQLVSWLIDQGKYEEAQQMLRGHDEPDSPVTLEHRGLVLALQGNLAEARVACPPAGQLKEPPRDWLWLTQMVIRAYTWALCGDGPSCEYALGQLLRYSGQSVTTGSAILCWGSIDYFLGAAAATAGQTERAITLLRKAERHNAEMECVTWHRRSAARLADLGAG</sequence>
<comment type="similarity">
    <text evidence="1">Belongs to the AfsR/DnrI/RedD regulatory family.</text>
</comment>
<dbReference type="SMART" id="SM01043">
    <property type="entry name" value="BTAD"/>
    <property type="match status" value="1"/>
</dbReference>
<proteinExistence type="inferred from homology"/>
<dbReference type="Gene3D" id="3.40.50.300">
    <property type="entry name" value="P-loop containing nucleotide triphosphate hydrolases"/>
    <property type="match status" value="1"/>
</dbReference>
<evidence type="ECO:0000313" key="8">
    <source>
        <dbReference type="Proteomes" id="UP000763557"/>
    </source>
</evidence>
<dbReference type="InterPro" id="IPR036388">
    <property type="entry name" value="WH-like_DNA-bd_sf"/>
</dbReference>
<dbReference type="SUPFAM" id="SSF52540">
    <property type="entry name" value="P-loop containing nucleoside triphosphate hydrolases"/>
    <property type="match status" value="1"/>
</dbReference>
<evidence type="ECO:0000256" key="4">
    <source>
        <dbReference type="ARBA" id="ARBA00023163"/>
    </source>
</evidence>
<dbReference type="SUPFAM" id="SSF46894">
    <property type="entry name" value="C-terminal effector domain of the bipartite response regulators"/>
    <property type="match status" value="1"/>
</dbReference>
<dbReference type="SMART" id="SM00862">
    <property type="entry name" value="Trans_reg_C"/>
    <property type="match status" value="1"/>
</dbReference>
<dbReference type="Gene3D" id="1.25.40.10">
    <property type="entry name" value="Tetratricopeptide repeat domain"/>
    <property type="match status" value="2"/>
</dbReference>
<dbReference type="Pfam" id="PF03704">
    <property type="entry name" value="BTAD"/>
    <property type="match status" value="1"/>
</dbReference>
<comment type="caution">
    <text evidence="7">The sequence shown here is derived from an EMBL/GenBank/DDBJ whole genome shotgun (WGS) entry which is preliminary data.</text>
</comment>
<feature type="DNA-binding region" description="OmpR/PhoB-type" evidence="5">
    <location>
        <begin position="1"/>
        <end position="97"/>
    </location>
</feature>
<dbReference type="Pfam" id="PF00486">
    <property type="entry name" value="Trans_reg_C"/>
    <property type="match status" value="1"/>
</dbReference>
<keyword evidence="2" id="KW-0805">Transcription regulation</keyword>
<accession>A0ABX2F9G7</accession>
<dbReference type="InterPro" id="IPR051677">
    <property type="entry name" value="AfsR-DnrI-RedD_regulator"/>
</dbReference>
<dbReference type="Gene3D" id="1.10.10.10">
    <property type="entry name" value="Winged helix-like DNA-binding domain superfamily/Winged helix DNA-binding domain"/>
    <property type="match status" value="1"/>
</dbReference>
<feature type="domain" description="OmpR/PhoB-type" evidence="6">
    <location>
        <begin position="1"/>
        <end position="97"/>
    </location>
</feature>
<name>A0ABX2F9G7_9PSEU</name>
<evidence type="ECO:0000256" key="2">
    <source>
        <dbReference type="ARBA" id="ARBA00023015"/>
    </source>
</evidence>
<gene>
    <name evidence="7" type="ORF">GC106_51530</name>
</gene>
<dbReference type="Pfam" id="PF13191">
    <property type="entry name" value="AAA_16"/>
    <property type="match status" value="1"/>
</dbReference>
<dbReference type="SUPFAM" id="SSF48452">
    <property type="entry name" value="TPR-like"/>
    <property type="match status" value="2"/>
</dbReference>
<dbReference type="InterPro" id="IPR005158">
    <property type="entry name" value="BTAD"/>
</dbReference>
<evidence type="ECO:0000256" key="1">
    <source>
        <dbReference type="ARBA" id="ARBA00005820"/>
    </source>
</evidence>
<dbReference type="Proteomes" id="UP000763557">
    <property type="component" value="Unassembled WGS sequence"/>
</dbReference>
<keyword evidence="4" id="KW-0804">Transcription</keyword>
<keyword evidence="3 5" id="KW-0238">DNA-binding</keyword>
<dbReference type="InterPro" id="IPR041664">
    <property type="entry name" value="AAA_16"/>
</dbReference>
<dbReference type="EMBL" id="JAAATY010000017">
    <property type="protein sequence ID" value="NRN67912.1"/>
    <property type="molecule type" value="Genomic_DNA"/>
</dbReference>
<dbReference type="PANTHER" id="PTHR35807">
    <property type="entry name" value="TRANSCRIPTIONAL REGULATOR REDD-RELATED"/>
    <property type="match status" value="1"/>
</dbReference>
<dbReference type="InterPro" id="IPR016032">
    <property type="entry name" value="Sig_transdc_resp-reg_C-effctor"/>
</dbReference>
<dbReference type="InterPro" id="IPR001867">
    <property type="entry name" value="OmpR/PhoB-type_DNA-bd"/>
</dbReference>
<evidence type="ECO:0000256" key="5">
    <source>
        <dbReference type="PROSITE-ProRule" id="PRU01091"/>
    </source>
</evidence>
<dbReference type="CDD" id="cd15831">
    <property type="entry name" value="BTAD"/>
    <property type="match status" value="1"/>
</dbReference>
<protein>
    <submittedName>
        <fullName evidence="7">Tetratricopeptide repeat-containing protein</fullName>
    </submittedName>
</protein>
<dbReference type="InterPro" id="IPR027417">
    <property type="entry name" value="P-loop_NTPase"/>
</dbReference>
<evidence type="ECO:0000259" key="6">
    <source>
        <dbReference type="PROSITE" id="PS51755"/>
    </source>
</evidence>
<dbReference type="PANTHER" id="PTHR35807:SF1">
    <property type="entry name" value="TRANSCRIPTIONAL REGULATOR REDD"/>
    <property type="match status" value="1"/>
</dbReference>
<dbReference type="InterPro" id="IPR011990">
    <property type="entry name" value="TPR-like_helical_dom_sf"/>
</dbReference>
<reference evidence="7 8" key="1">
    <citation type="submission" date="2020-01" db="EMBL/GenBank/DDBJ databases">
        <title>Kibdelosporangium persica a novel Actinomycetes from a hot desert in Iran.</title>
        <authorList>
            <person name="Safaei N."/>
            <person name="Zaburannyi N."/>
            <person name="Mueller R."/>
            <person name="Wink J."/>
        </authorList>
    </citation>
    <scope>NUCLEOTIDE SEQUENCE [LARGE SCALE GENOMIC DNA]</scope>
    <source>
        <strain evidence="7 8">4NS15</strain>
    </source>
</reference>